<accession>A0A2P2IS02</accession>
<reference evidence="1" key="1">
    <citation type="submission" date="2018-02" db="EMBL/GenBank/DDBJ databases">
        <title>Rhizophora mucronata_Transcriptome.</title>
        <authorList>
            <person name="Meera S.P."/>
            <person name="Sreeshan A."/>
            <person name="Augustine A."/>
        </authorList>
    </citation>
    <scope>NUCLEOTIDE SEQUENCE</scope>
    <source>
        <tissue evidence="1">Leaf</tissue>
    </source>
</reference>
<name>A0A2P2IS02_RHIMU</name>
<organism evidence="1">
    <name type="scientific">Rhizophora mucronata</name>
    <name type="common">Asiatic mangrove</name>
    <dbReference type="NCBI Taxonomy" id="61149"/>
    <lineage>
        <taxon>Eukaryota</taxon>
        <taxon>Viridiplantae</taxon>
        <taxon>Streptophyta</taxon>
        <taxon>Embryophyta</taxon>
        <taxon>Tracheophyta</taxon>
        <taxon>Spermatophyta</taxon>
        <taxon>Magnoliopsida</taxon>
        <taxon>eudicotyledons</taxon>
        <taxon>Gunneridae</taxon>
        <taxon>Pentapetalae</taxon>
        <taxon>rosids</taxon>
        <taxon>fabids</taxon>
        <taxon>Malpighiales</taxon>
        <taxon>Rhizophoraceae</taxon>
        <taxon>Rhizophora</taxon>
    </lineage>
</organism>
<dbReference type="EMBL" id="GGEC01003484">
    <property type="protein sequence ID" value="MBW83967.1"/>
    <property type="molecule type" value="Transcribed_RNA"/>
</dbReference>
<proteinExistence type="predicted"/>
<evidence type="ECO:0000313" key="1">
    <source>
        <dbReference type="EMBL" id="MBW83967.1"/>
    </source>
</evidence>
<sequence>MVWIVQIKSKRLQFETVVIKTKEGNISGMWKMALPSTCISCETVAFLEAELWV</sequence>
<dbReference type="AlphaFoldDB" id="A0A2P2IS02"/>
<protein>
    <submittedName>
        <fullName evidence="1">Uncharacterized protein</fullName>
    </submittedName>
</protein>